<keyword evidence="3" id="KW-1185">Reference proteome</keyword>
<protein>
    <submittedName>
        <fullName evidence="2">Uncharacterized protein</fullName>
    </submittedName>
</protein>
<gene>
    <name evidence="2" type="ORF">LY90DRAFT_499336</name>
</gene>
<accession>A0A1Y2FMN1</accession>
<keyword evidence="1" id="KW-0732">Signal</keyword>
<evidence type="ECO:0000313" key="3">
    <source>
        <dbReference type="Proteomes" id="UP000193920"/>
    </source>
</evidence>
<comment type="caution">
    <text evidence="2">The sequence shown here is derived from an EMBL/GenBank/DDBJ whole genome shotgun (WGS) entry which is preliminary data.</text>
</comment>
<evidence type="ECO:0000313" key="2">
    <source>
        <dbReference type="EMBL" id="ORY84614.1"/>
    </source>
</evidence>
<sequence>MKFNNIKFSVLLSLFVSNTIAISDFFNGVKRAEIFEKTDFVLPIVRITLPEEDYNLLNLRYECERDINLTTLKRNDKCYTAPWVNLKEIGRKAFANKFFNRNVDPKYVEKINSGNITINEFETMIKTYTSYTLEQFFCPSYGLVEPPTQSEFKVNKAKMTFELNG</sequence>
<name>A0A1Y2FMN1_9FUNG</name>
<feature type="signal peptide" evidence="1">
    <location>
        <begin position="1"/>
        <end position="21"/>
    </location>
</feature>
<proteinExistence type="predicted"/>
<organism evidence="2 3">
    <name type="scientific">Neocallimastix californiae</name>
    <dbReference type="NCBI Taxonomy" id="1754190"/>
    <lineage>
        <taxon>Eukaryota</taxon>
        <taxon>Fungi</taxon>
        <taxon>Fungi incertae sedis</taxon>
        <taxon>Chytridiomycota</taxon>
        <taxon>Chytridiomycota incertae sedis</taxon>
        <taxon>Neocallimastigomycetes</taxon>
        <taxon>Neocallimastigales</taxon>
        <taxon>Neocallimastigaceae</taxon>
        <taxon>Neocallimastix</taxon>
    </lineage>
</organism>
<feature type="chain" id="PRO_5013050638" evidence="1">
    <location>
        <begin position="22"/>
        <end position="165"/>
    </location>
</feature>
<reference evidence="2 3" key="1">
    <citation type="submission" date="2016-08" db="EMBL/GenBank/DDBJ databases">
        <title>A Parts List for Fungal Cellulosomes Revealed by Comparative Genomics.</title>
        <authorList>
            <consortium name="DOE Joint Genome Institute"/>
            <person name="Haitjema C.H."/>
            <person name="Gilmore S.P."/>
            <person name="Henske J.K."/>
            <person name="Solomon K.V."/>
            <person name="De Groot R."/>
            <person name="Kuo A."/>
            <person name="Mondo S.J."/>
            <person name="Salamov A.A."/>
            <person name="Labutti K."/>
            <person name="Zhao Z."/>
            <person name="Chiniquy J."/>
            <person name="Barry K."/>
            <person name="Brewer H.M."/>
            <person name="Purvine S.O."/>
            <person name="Wright A.T."/>
            <person name="Boxma B."/>
            <person name="Van Alen T."/>
            <person name="Hackstein J.H."/>
            <person name="Baker S.E."/>
            <person name="Grigoriev I.V."/>
            <person name="O'Malley M.A."/>
        </authorList>
    </citation>
    <scope>NUCLEOTIDE SEQUENCE [LARGE SCALE GENOMIC DNA]</scope>
    <source>
        <strain evidence="2 3">G1</strain>
    </source>
</reference>
<evidence type="ECO:0000256" key="1">
    <source>
        <dbReference type="SAM" id="SignalP"/>
    </source>
</evidence>
<dbReference type="AlphaFoldDB" id="A0A1Y2FMN1"/>
<dbReference type="Proteomes" id="UP000193920">
    <property type="component" value="Unassembled WGS sequence"/>
</dbReference>
<dbReference type="EMBL" id="MCOG01000005">
    <property type="protein sequence ID" value="ORY84614.1"/>
    <property type="molecule type" value="Genomic_DNA"/>
</dbReference>